<protein>
    <submittedName>
        <fullName evidence="8">Manganese ABC transporter substrate-binding protein</fullName>
    </submittedName>
</protein>
<comment type="subcellular location">
    <subcellularLocation>
        <location evidence="1">Cell envelope</location>
    </subcellularLocation>
</comment>
<dbReference type="Pfam" id="PF01297">
    <property type="entry name" value="ZnuA"/>
    <property type="match status" value="1"/>
</dbReference>
<dbReference type="InterPro" id="IPR006129">
    <property type="entry name" value="AdhesinB"/>
</dbReference>
<sequence length="297" mass="32268">MRILKNIAVVALSVLAFNGVATADIKVASLHPLISDVARQVGGKHATVVQLIDPHTDPHHFRPSPKDLAKAQGAVVYLASGKNLETYLGKLQSTLGNNVKVFEVGRKIPSQTISGRSSQYVCCPDHAKGSLDPHWWHRVSNMQKAARELASEFGRLDPANAAAYKANAAAYSRRLEGLDAWIKREVSRIPRSSRILTTAHAAFGYYCKEYGFKALPVKGLTASHKTSAAYQAQAIQEIRKNGVKAIFPELRANPKSLSVISRETGVKLGGTLVADGASNYEKMMRDNTTKIVKALAK</sequence>
<dbReference type="GO" id="GO:0007155">
    <property type="term" value="P:cell adhesion"/>
    <property type="evidence" value="ECO:0007669"/>
    <property type="project" value="InterPro"/>
</dbReference>
<reference evidence="8" key="1">
    <citation type="submission" date="2024-07" db="EMBL/GenBank/DDBJ databases">
        <title>Complete genome sequence of Verrucomicrobiaceae bacterium NT6N.</title>
        <authorList>
            <person name="Huang C."/>
            <person name="Takami H."/>
            <person name="Hamasaki K."/>
        </authorList>
    </citation>
    <scope>NUCLEOTIDE SEQUENCE</scope>
    <source>
        <strain evidence="8">NT6N</strain>
    </source>
</reference>
<gene>
    <name evidence="8" type="ORF">NT6N_25230</name>
</gene>
<evidence type="ECO:0000256" key="7">
    <source>
        <dbReference type="SAM" id="SignalP"/>
    </source>
</evidence>
<name>A0AAT9FNF6_9BACT</name>
<organism evidence="8">
    <name type="scientific">Oceaniferula spumae</name>
    <dbReference type="NCBI Taxonomy" id="2979115"/>
    <lineage>
        <taxon>Bacteria</taxon>
        <taxon>Pseudomonadati</taxon>
        <taxon>Verrucomicrobiota</taxon>
        <taxon>Verrucomicrobiia</taxon>
        <taxon>Verrucomicrobiales</taxon>
        <taxon>Verrucomicrobiaceae</taxon>
        <taxon>Oceaniferula</taxon>
    </lineage>
</organism>
<dbReference type="KEGG" id="osu:NT6N_25230"/>
<feature type="signal peptide" evidence="7">
    <location>
        <begin position="1"/>
        <end position="23"/>
    </location>
</feature>
<evidence type="ECO:0000256" key="6">
    <source>
        <dbReference type="RuleBase" id="RU003512"/>
    </source>
</evidence>
<evidence type="ECO:0000256" key="2">
    <source>
        <dbReference type="ARBA" id="ARBA00011028"/>
    </source>
</evidence>
<dbReference type="PRINTS" id="PR00690">
    <property type="entry name" value="ADHESNFAMILY"/>
</dbReference>
<keyword evidence="5 7" id="KW-0732">Signal</keyword>
<dbReference type="AlphaFoldDB" id="A0AAT9FNF6"/>
<dbReference type="PANTHER" id="PTHR42953">
    <property type="entry name" value="HIGH-AFFINITY ZINC UPTAKE SYSTEM PROTEIN ZNUA-RELATED"/>
    <property type="match status" value="1"/>
</dbReference>
<evidence type="ECO:0000256" key="5">
    <source>
        <dbReference type="ARBA" id="ARBA00022729"/>
    </source>
</evidence>
<dbReference type="SUPFAM" id="SSF53807">
    <property type="entry name" value="Helical backbone' metal receptor"/>
    <property type="match status" value="1"/>
</dbReference>
<dbReference type="Gene3D" id="3.40.50.1980">
    <property type="entry name" value="Nitrogenase molybdenum iron protein domain"/>
    <property type="match status" value="2"/>
</dbReference>
<proteinExistence type="inferred from homology"/>
<dbReference type="PANTHER" id="PTHR42953:SF1">
    <property type="entry name" value="METAL-BINDING PROTEIN HI_0362-RELATED"/>
    <property type="match status" value="1"/>
</dbReference>
<dbReference type="GO" id="GO:0030313">
    <property type="term" value="C:cell envelope"/>
    <property type="evidence" value="ECO:0007669"/>
    <property type="project" value="UniProtKB-SubCell"/>
</dbReference>
<dbReference type="GO" id="GO:0046872">
    <property type="term" value="F:metal ion binding"/>
    <property type="evidence" value="ECO:0007669"/>
    <property type="project" value="UniProtKB-KW"/>
</dbReference>
<evidence type="ECO:0000256" key="4">
    <source>
        <dbReference type="ARBA" id="ARBA00022723"/>
    </source>
</evidence>
<dbReference type="InterPro" id="IPR006128">
    <property type="entry name" value="Lipoprotein_PsaA-like"/>
</dbReference>
<accession>A0AAT9FNF6</accession>
<evidence type="ECO:0000313" key="8">
    <source>
        <dbReference type="EMBL" id="BDS07483.1"/>
    </source>
</evidence>
<keyword evidence="3 6" id="KW-0813">Transport</keyword>
<keyword evidence="4" id="KW-0479">Metal-binding</keyword>
<dbReference type="EMBL" id="AP026866">
    <property type="protein sequence ID" value="BDS07483.1"/>
    <property type="molecule type" value="Genomic_DNA"/>
</dbReference>
<dbReference type="PRINTS" id="PR00691">
    <property type="entry name" value="ADHESINB"/>
</dbReference>
<dbReference type="InterPro" id="IPR050492">
    <property type="entry name" value="Bact_metal-bind_prot9"/>
</dbReference>
<dbReference type="GO" id="GO:0030001">
    <property type="term" value="P:metal ion transport"/>
    <property type="evidence" value="ECO:0007669"/>
    <property type="project" value="InterPro"/>
</dbReference>
<evidence type="ECO:0000256" key="1">
    <source>
        <dbReference type="ARBA" id="ARBA00004196"/>
    </source>
</evidence>
<evidence type="ECO:0000256" key="3">
    <source>
        <dbReference type="ARBA" id="ARBA00022448"/>
    </source>
</evidence>
<feature type="chain" id="PRO_5043837761" evidence="7">
    <location>
        <begin position="24"/>
        <end position="297"/>
    </location>
</feature>
<comment type="similarity">
    <text evidence="2 6">Belongs to the bacterial solute-binding protein 9 family.</text>
</comment>
<dbReference type="InterPro" id="IPR006127">
    <property type="entry name" value="ZnuA-like"/>
</dbReference>